<dbReference type="Proteomes" id="UP001164929">
    <property type="component" value="Chromosome 17"/>
</dbReference>
<evidence type="ECO:0000313" key="3">
    <source>
        <dbReference type="Proteomes" id="UP001164929"/>
    </source>
</evidence>
<gene>
    <name evidence="2" type="ORF">NC653_037835</name>
</gene>
<sequence length="266" mass="29912">MLFKIHLFCFKPCTYSSSMERDISKLQQEEAAGLRFENVGSICQSIDDKNGCKNEEEAGSSASRGRKGFSFITERGFLKRVLGSNDKDRSLESEREPIHNVRKSVSNSQEMEYETSCKEPEPDIDQEAKYVKKVDHSIHQGANVKAVALEDMAEEDIITERNPSEEAAVDTEVMEEAVSNEKEGARVDSMLCFQESPSFRVYCAHNVSVDGDGNGENGDKDKENKSLKETTQKGSENQAVRRRQTRFRTPLRNGGAARMKNFKFAS</sequence>
<feature type="region of interest" description="Disordered" evidence="1">
    <location>
        <begin position="86"/>
        <end position="120"/>
    </location>
</feature>
<name>A0AAD6LHX3_9ROSI</name>
<keyword evidence="3" id="KW-1185">Reference proteome</keyword>
<dbReference type="AlphaFoldDB" id="A0AAD6LHX3"/>
<feature type="compositionally biased region" description="Basic and acidic residues" evidence="1">
    <location>
        <begin position="217"/>
        <end position="231"/>
    </location>
</feature>
<feature type="region of interest" description="Disordered" evidence="1">
    <location>
        <begin position="208"/>
        <end position="266"/>
    </location>
</feature>
<proteinExistence type="predicted"/>
<dbReference type="EMBL" id="JAQIZT010000017">
    <property type="protein sequence ID" value="KAJ6959601.1"/>
    <property type="molecule type" value="Genomic_DNA"/>
</dbReference>
<evidence type="ECO:0000313" key="2">
    <source>
        <dbReference type="EMBL" id="KAJ6959601.1"/>
    </source>
</evidence>
<evidence type="ECO:0000256" key="1">
    <source>
        <dbReference type="SAM" id="MobiDB-lite"/>
    </source>
</evidence>
<comment type="caution">
    <text evidence="2">The sequence shown here is derived from an EMBL/GenBank/DDBJ whole genome shotgun (WGS) entry which is preliminary data.</text>
</comment>
<protein>
    <submittedName>
        <fullName evidence="2">Uncharacterized protein</fullName>
    </submittedName>
</protein>
<feature type="compositionally biased region" description="Basic and acidic residues" evidence="1">
    <location>
        <begin position="86"/>
        <end position="99"/>
    </location>
</feature>
<organism evidence="2 3">
    <name type="scientific">Populus alba x Populus x berolinensis</name>
    <dbReference type="NCBI Taxonomy" id="444605"/>
    <lineage>
        <taxon>Eukaryota</taxon>
        <taxon>Viridiplantae</taxon>
        <taxon>Streptophyta</taxon>
        <taxon>Embryophyta</taxon>
        <taxon>Tracheophyta</taxon>
        <taxon>Spermatophyta</taxon>
        <taxon>Magnoliopsida</taxon>
        <taxon>eudicotyledons</taxon>
        <taxon>Gunneridae</taxon>
        <taxon>Pentapetalae</taxon>
        <taxon>rosids</taxon>
        <taxon>fabids</taxon>
        <taxon>Malpighiales</taxon>
        <taxon>Salicaceae</taxon>
        <taxon>Saliceae</taxon>
        <taxon>Populus</taxon>
    </lineage>
</organism>
<reference evidence="2" key="1">
    <citation type="journal article" date="2023" name="Mol. Ecol. Resour.">
        <title>Chromosome-level genome assembly of a triploid poplar Populus alba 'Berolinensis'.</title>
        <authorList>
            <person name="Chen S."/>
            <person name="Yu Y."/>
            <person name="Wang X."/>
            <person name="Wang S."/>
            <person name="Zhang T."/>
            <person name="Zhou Y."/>
            <person name="He R."/>
            <person name="Meng N."/>
            <person name="Wang Y."/>
            <person name="Liu W."/>
            <person name="Liu Z."/>
            <person name="Liu J."/>
            <person name="Guo Q."/>
            <person name="Huang H."/>
            <person name="Sederoff R.R."/>
            <person name="Wang G."/>
            <person name="Qu G."/>
            <person name="Chen S."/>
        </authorList>
    </citation>
    <scope>NUCLEOTIDE SEQUENCE</scope>
    <source>
        <strain evidence="2">SC-2020</strain>
    </source>
</reference>
<accession>A0AAD6LHX3</accession>